<name>A0A369K447_HYPMA</name>
<comment type="caution">
    <text evidence="1">The sequence shown here is derived from an EMBL/GenBank/DDBJ whole genome shotgun (WGS) entry which is preliminary data.</text>
</comment>
<sequence length="13" mass="1614">RTRSIQLDRLREA</sequence>
<keyword evidence="2" id="KW-1185">Reference proteome</keyword>
<organism evidence="1 2">
    <name type="scientific">Hypsizygus marmoreus</name>
    <name type="common">White beech mushroom</name>
    <name type="synonym">Agaricus marmoreus</name>
    <dbReference type="NCBI Taxonomy" id="39966"/>
    <lineage>
        <taxon>Eukaryota</taxon>
        <taxon>Fungi</taxon>
        <taxon>Dikarya</taxon>
        <taxon>Basidiomycota</taxon>
        <taxon>Agaricomycotina</taxon>
        <taxon>Agaricomycetes</taxon>
        <taxon>Agaricomycetidae</taxon>
        <taxon>Agaricales</taxon>
        <taxon>Tricholomatineae</taxon>
        <taxon>Lyophyllaceae</taxon>
        <taxon>Hypsizygus</taxon>
    </lineage>
</organism>
<evidence type="ECO:0000313" key="1">
    <source>
        <dbReference type="EMBL" id="RDB29401.1"/>
    </source>
</evidence>
<accession>A0A369K447</accession>
<gene>
    <name evidence="1" type="ORF">Hypma_014979</name>
</gene>
<dbReference type="InParanoid" id="A0A369K447"/>
<proteinExistence type="predicted"/>
<evidence type="ECO:0000313" key="2">
    <source>
        <dbReference type="Proteomes" id="UP000076154"/>
    </source>
</evidence>
<dbReference type="Proteomes" id="UP000076154">
    <property type="component" value="Unassembled WGS sequence"/>
</dbReference>
<dbReference type="EMBL" id="LUEZ02000010">
    <property type="protein sequence ID" value="RDB29401.1"/>
    <property type="molecule type" value="Genomic_DNA"/>
</dbReference>
<feature type="non-terminal residue" evidence="1">
    <location>
        <position position="1"/>
    </location>
</feature>
<protein>
    <submittedName>
        <fullName evidence="1">Uncharacterized protein</fullName>
    </submittedName>
</protein>
<reference evidence="1" key="1">
    <citation type="submission" date="2018-04" db="EMBL/GenBank/DDBJ databases">
        <title>Whole genome sequencing of Hypsizygus marmoreus.</title>
        <authorList>
            <person name="Choi I.-G."/>
            <person name="Min B."/>
            <person name="Kim J.-G."/>
            <person name="Kim S."/>
            <person name="Oh Y.-L."/>
            <person name="Kong W.-S."/>
            <person name="Park H."/>
            <person name="Jeong J."/>
            <person name="Song E.-S."/>
        </authorList>
    </citation>
    <scope>NUCLEOTIDE SEQUENCE [LARGE SCALE GENOMIC DNA]</scope>
    <source>
        <strain evidence="1">51987-8</strain>
    </source>
</reference>